<keyword evidence="4" id="KW-0238">DNA-binding</keyword>
<dbReference type="FunFam" id="3.90.1530.30:FF:000001">
    <property type="entry name" value="Chromosome partitioning protein ParB"/>
    <property type="match status" value="1"/>
</dbReference>
<evidence type="ECO:0000313" key="7">
    <source>
        <dbReference type="Proteomes" id="UP000051461"/>
    </source>
</evidence>
<dbReference type="GO" id="GO:0045881">
    <property type="term" value="P:positive regulation of sporulation resulting in formation of a cellular spore"/>
    <property type="evidence" value="ECO:0007669"/>
    <property type="project" value="TreeGrafter"/>
</dbReference>
<dbReference type="GO" id="GO:0005694">
    <property type="term" value="C:chromosome"/>
    <property type="evidence" value="ECO:0007669"/>
    <property type="project" value="TreeGrafter"/>
</dbReference>
<evidence type="ECO:0000313" key="6">
    <source>
        <dbReference type="EMBL" id="KRK40698.1"/>
    </source>
</evidence>
<dbReference type="Pfam" id="PF17762">
    <property type="entry name" value="HTH_ParB"/>
    <property type="match status" value="1"/>
</dbReference>
<protein>
    <submittedName>
        <fullName evidence="6">Spo0J-like protein, ParB-like nuclease domain</fullName>
    </submittedName>
</protein>
<comment type="caution">
    <text evidence="6">The sequence shown here is derived from an EMBL/GenBank/DDBJ whole genome shotgun (WGS) entry which is preliminary data.</text>
</comment>
<proteinExistence type="inferred from homology"/>
<dbReference type="PANTHER" id="PTHR33375:SF1">
    <property type="entry name" value="CHROMOSOME-PARTITIONING PROTEIN PARB-RELATED"/>
    <property type="match status" value="1"/>
</dbReference>
<evidence type="ECO:0000259" key="5">
    <source>
        <dbReference type="PROSITE" id="PS50943"/>
    </source>
</evidence>
<keyword evidence="3" id="KW-0159">Chromosome partition</keyword>
<dbReference type="SMART" id="SM00470">
    <property type="entry name" value="ParB"/>
    <property type="match status" value="1"/>
</dbReference>
<sequence>MVQNSIDDFLTDMDSFREKKAAETVVMLPLKQLRPNPYQPRKQFDEAALQELAASIQKNGVFQPIIVRESVNGYEIVAGERRFRASEMVGKPTIPAIIRPVAESLMMQVAILENLQRADLNPLEEAEAYAAFMKRLKLTQAEVAKRLGKSRPYIANSLRLLTLPQAVKILVQRQQLSTGQARTLLGLHDKNQMVELAHKVVRENLTVRQVEKLVNQMNQVQPVSQTAPQKSPYLRASETRLAMRLGTKVNIATHGEKGKIEIDYLSTADLNRLLTLLKSLTDPE</sequence>
<gene>
    <name evidence="6" type="ORF">FC07_GL002990</name>
</gene>
<comment type="subcellular location">
    <subcellularLocation>
        <location evidence="1">Cytoplasm</location>
        <location evidence="1">Nucleoid</location>
    </subcellularLocation>
</comment>
<dbReference type="InterPro" id="IPR001387">
    <property type="entry name" value="Cro/C1-type_HTH"/>
</dbReference>
<dbReference type="InterPro" id="IPR004437">
    <property type="entry name" value="ParB/RepB/Spo0J"/>
</dbReference>
<reference evidence="6 7" key="1">
    <citation type="journal article" date="2015" name="Genome Announc.">
        <title>Expanding the biotechnology potential of lactobacilli through comparative genomics of 213 strains and associated genera.</title>
        <authorList>
            <person name="Sun Z."/>
            <person name="Harris H.M."/>
            <person name="McCann A."/>
            <person name="Guo C."/>
            <person name="Argimon S."/>
            <person name="Zhang W."/>
            <person name="Yang X."/>
            <person name="Jeffery I.B."/>
            <person name="Cooney J.C."/>
            <person name="Kagawa T.F."/>
            <person name="Liu W."/>
            <person name="Song Y."/>
            <person name="Salvetti E."/>
            <person name="Wrobel A."/>
            <person name="Rasinkangas P."/>
            <person name="Parkhill J."/>
            <person name="Rea M.C."/>
            <person name="O'Sullivan O."/>
            <person name="Ritari J."/>
            <person name="Douillard F.P."/>
            <person name="Paul Ross R."/>
            <person name="Yang R."/>
            <person name="Briner A.E."/>
            <person name="Felis G.E."/>
            <person name="de Vos W.M."/>
            <person name="Barrangou R."/>
            <person name="Klaenhammer T.R."/>
            <person name="Caufield P.W."/>
            <person name="Cui Y."/>
            <person name="Zhang H."/>
            <person name="O'Toole P.W."/>
        </authorList>
    </citation>
    <scope>NUCLEOTIDE SEQUENCE [LARGE SCALE GENOMIC DNA]</scope>
    <source>
        <strain evidence="6 7">DSM 20003</strain>
    </source>
</reference>
<dbReference type="AlphaFoldDB" id="A0A0R1HAN6"/>
<evidence type="ECO:0000256" key="1">
    <source>
        <dbReference type="ARBA" id="ARBA00004453"/>
    </source>
</evidence>
<dbReference type="InterPro" id="IPR057240">
    <property type="entry name" value="ParB_dimer_C"/>
</dbReference>
<dbReference type="SUPFAM" id="SSF110849">
    <property type="entry name" value="ParB/Sulfiredoxin"/>
    <property type="match status" value="1"/>
</dbReference>
<dbReference type="GO" id="GO:0003677">
    <property type="term" value="F:DNA binding"/>
    <property type="evidence" value="ECO:0007669"/>
    <property type="project" value="UniProtKB-KW"/>
</dbReference>
<dbReference type="Pfam" id="PF02195">
    <property type="entry name" value="ParB_N"/>
    <property type="match status" value="1"/>
</dbReference>
<dbReference type="Pfam" id="PF23552">
    <property type="entry name" value="ParB_C"/>
    <property type="match status" value="1"/>
</dbReference>
<dbReference type="CDD" id="cd16393">
    <property type="entry name" value="SPO0J_N"/>
    <property type="match status" value="1"/>
</dbReference>
<dbReference type="OrthoDB" id="9802051at2"/>
<dbReference type="FunFam" id="1.10.10.2830:FF:000001">
    <property type="entry name" value="Chromosome partitioning protein ParB"/>
    <property type="match status" value="1"/>
</dbReference>
<dbReference type="GO" id="GO:0009295">
    <property type="term" value="C:nucleoid"/>
    <property type="evidence" value="ECO:0007669"/>
    <property type="project" value="UniProtKB-SubCell"/>
</dbReference>
<dbReference type="STRING" id="1423726.FC07_GL002990"/>
<keyword evidence="7" id="KW-1185">Reference proteome</keyword>
<dbReference type="PATRIC" id="fig|1423726.3.peg.3104"/>
<dbReference type="EMBL" id="AZDA01000005">
    <property type="protein sequence ID" value="KRK40698.1"/>
    <property type="molecule type" value="Genomic_DNA"/>
</dbReference>
<evidence type="ECO:0000256" key="4">
    <source>
        <dbReference type="ARBA" id="ARBA00023125"/>
    </source>
</evidence>
<dbReference type="Gene3D" id="1.10.10.2830">
    <property type="match status" value="1"/>
</dbReference>
<evidence type="ECO:0000256" key="2">
    <source>
        <dbReference type="ARBA" id="ARBA00006295"/>
    </source>
</evidence>
<feature type="domain" description="HTH cro/C1-type" evidence="5">
    <location>
        <begin position="134"/>
        <end position="156"/>
    </location>
</feature>
<dbReference type="PROSITE" id="PS50943">
    <property type="entry name" value="HTH_CROC1"/>
    <property type="match status" value="1"/>
</dbReference>
<dbReference type="InterPro" id="IPR036086">
    <property type="entry name" value="ParB/Sulfiredoxin_sf"/>
</dbReference>
<dbReference type="InterPro" id="IPR050336">
    <property type="entry name" value="Chromosome_partition/occlusion"/>
</dbReference>
<organism evidence="6 7">
    <name type="scientific">Loigolactobacillus bifermentans DSM 20003</name>
    <dbReference type="NCBI Taxonomy" id="1423726"/>
    <lineage>
        <taxon>Bacteria</taxon>
        <taxon>Bacillati</taxon>
        <taxon>Bacillota</taxon>
        <taxon>Bacilli</taxon>
        <taxon>Lactobacillales</taxon>
        <taxon>Lactobacillaceae</taxon>
        <taxon>Loigolactobacillus</taxon>
    </lineage>
</organism>
<dbReference type="GO" id="GO:0007059">
    <property type="term" value="P:chromosome segregation"/>
    <property type="evidence" value="ECO:0007669"/>
    <property type="project" value="UniProtKB-KW"/>
</dbReference>
<dbReference type="Gene3D" id="3.90.1530.30">
    <property type="match status" value="1"/>
</dbReference>
<accession>A0A0R1HAN6</accession>
<dbReference type="RefSeq" id="WP_057903356.1">
    <property type="nucleotide sequence ID" value="NZ_AZDA01000005.1"/>
</dbReference>
<name>A0A0R1HAN6_9LACO</name>
<dbReference type="Proteomes" id="UP000051461">
    <property type="component" value="Unassembled WGS sequence"/>
</dbReference>
<evidence type="ECO:0000256" key="3">
    <source>
        <dbReference type="ARBA" id="ARBA00022829"/>
    </source>
</evidence>
<dbReference type="PANTHER" id="PTHR33375">
    <property type="entry name" value="CHROMOSOME-PARTITIONING PROTEIN PARB-RELATED"/>
    <property type="match status" value="1"/>
</dbReference>
<comment type="similarity">
    <text evidence="2">Belongs to the ParB family.</text>
</comment>
<dbReference type="SUPFAM" id="SSF109709">
    <property type="entry name" value="KorB DNA-binding domain-like"/>
    <property type="match status" value="1"/>
</dbReference>
<dbReference type="InterPro" id="IPR003115">
    <property type="entry name" value="ParB_N"/>
</dbReference>
<dbReference type="InterPro" id="IPR041468">
    <property type="entry name" value="HTH_ParB/Spo0J"/>
</dbReference>
<dbReference type="NCBIfam" id="TIGR00180">
    <property type="entry name" value="parB_part"/>
    <property type="match status" value="1"/>
</dbReference>